<name>A0A1E3GY17_9HYPH</name>
<comment type="subcellular location">
    <subcellularLocation>
        <location evidence="1">Cell inner membrane</location>
    </subcellularLocation>
</comment>
<evidence type="ECO:0000313" key="4">
    <source>
        <dbReference type="Proteomes" id="UP000094622"/>
    </source>
</evidence>
<dbReference type="GO" id="GO:0006011">
    <property type="term" value="P:UDP-alpha-D-glucose metabolic process"/>
    <property type="evidence" value="ECO:0007669"/>
    <property type="project" value="InterPro"/>
</dbReference>
<keyword evidence="1" id="KW-0973">c-di-GMP</keyword>
<dbReference type="GO" id="GO:0005886">
    <property type="term" value="C:plasma membrane"/>
    <property type="evidence" value="ECO:0007669"/>
    <property type="project" value="UniProtKB-SubCell"/>
</dbReference>
<dbReference type="PATRIC" id="fig|1439726.3.peg.4507"/>
<evidence type="ECO:0000256" key="2">
    <source>
        <dbReference type="SAM" id="MobiDB-lite"/>
    </source>
</evidence>
<dbReference type="GO" id="GO:0030244">
    <property type="term" value="P:cellulose biosynthetic process"/>
    <property type="evidence" value="ECO:0007669"/>
    <property type="project" value="UniProtKB-KW"/>
</dbReference>
<comment type="caution">
    <text evidence="3">The sequence shown here is derived from an EMBL/GenBank/DDBJ whole genome shotgun (WGS) entry which is preliminary data.</text>
</comment>
<keyword evidence="1" id="KW-0472">Membrane</keyword>
<keyword evidence="1" id="KW-1003">Cell membrane</keyword>
<dbReference type="UniPathway" id="UPA00694"/>
<accession>A0A1E3GY17</accession>
<dbReference type="AlphaFoldDB" id="A0A1E3GY17"/>
<dbReference type="Proteomes" id="UP000094622">
    <property type="component" value="Unassembled WGS sequence"/>
</dbReference>
<reference evidence="3 4" key="1">
    <citation type="submission" date="2016-07" db="EMBL/GenBank/DDBJ databases">
        <title>Draft Genome Sequence of Methylobrevis pamukkalensis PK2.</title>
        <authorList>
            <person name="Vasilenko O.V."/>
            <person name="Doronina N.V."/>
            <person name="Shmareva M.N."/>
            <person name="Tarlachkov S.V."/>
            <person name="Mustakhimov I."/>
            <person name="Trotsenko Y.A."/>
        </authorList>
    </citation>
    <scope>NUCLEOTIDE SEQUENCE [LARGE SCALE GENOMIC DNA]</scope>
    <source>
        <strain evidence="3 4">PK2</strain>
    </source>
</reference>
<keyword evidence="1" id="KW-0135">Cellulose biosynthesis</keyword>
<sequence length="403" mass="41335">MGSPQDLTTLGIDPLVAAAATSAPEFIPAGDDRPATLVIATGDRRRTALLEDALVAAARRVGASPLAPRLVEDTRLPLTAFGVASEQFTGRLYRTGFDLALPADTLVADYGSVELRLAAAYAPGLDDASDLGVVVNGQRVATLPFGVDNGQIFKARMIELPLSAFRPGPNRVEIEARTPRAGDADCNPNMQISGAPRFLMMAGSSIAVPALARMARLPDLSGTLASGRTGAGRAGPLRIAPAAFDAATLSAAGTLYLAIALAAPEIPPLEFVATDASDPRGALVVGAAADLPPGLAALVASTAARSPVPTPGVRPCRTGSTTPSRALPPPGRTPACCSPAASTPRTPAAPGPATTPCSTPGAARSSRPRPGWALPAACRIFWAACAIWAARRRRWLSMTAPRW</sequence>
<keyword evidence="1" id="KW-0997">Cell inner membrane</keyword>
<dbReference type="Gene3D" id="2.60.120.260">
    <property type="entry name" value="Galactose-binding domain-like"/>
    <property type="match status" value="1"/>
</dbReference>
<evidence type="ECO:0000256" key="1">
    <source>
        <dbReference type="RuleBase" id="RU365021"/>
    </source>
</evidence>
<dbReference type="EMBL" id="MCRJ01000177">
    <property type="protein sequence ID" value="ODN68456.1"/>
    <property type="molecule type" value="Genomic_DNA"/>
</dbReference>
<comment type="similarity">
    <text evidence="1">Belongs to the AcsB/BcsB family.</text>
</comment>
<keyword evidence="4" id="KW-1185">Reference proteome</keyword>
<dbReference type="RefSeq" id="WP_069308366.1">
    <property type="nucleotide sequence ID" value="NZ_MCRJ01000177.1"/>
</dbReference>
<dbReference type="Pfam" id="PF03170">
    <property type="entry name" value="BcsB"/>
    <property type="match status" value="1"/>
</dbReference>
<proteinExistence type="inferred from homology"/>
<organism evidence="3 4">
    <name type="scientific">Methylobrevis pamukkalensis</name>
    <dbReference type="NCBI Taxonomy" id="1439726"/>
    <lineage>
        <taxon>Bacteria</taxon>
        <taxon>Pseudomonadati</taxon>
        <taxon>Pseudomonadota</taxon>
        <taxon>Alphaproteobacteria</taxon>
        <taxon>Hyphomicrobiales</taxon>
        <taxon>Pleomorphomonadaceae</taxon>
        <taxon>Methylobrevis</taxon>
    </lineage>
</organism>
<comment type="pathway">
    <text evidence="1">Glycan metabolism; bacterial cellulose biosynthesis.</text>
</comment>
<feature type="compositionally biased region" description="Low complexity" evidence="2">
    <location>
        <begin position="337"/>
        <end position="363"/>
    </location>
</feature>
<comment type="function">
    <text evidence="1">Binds the cellulose synthase activator, bis-(3'-5') cyclic diguanylic acid (c-di-GMP).</text>
</comment>
<evidence type="ECO:0000313" key="3">
    <source>
        <dbReference type="EMBL" id="ODN68456.1"/>
    </source>
</evidence>
<comment type="subunit">
    <text evidence="1">Tightly associated with the cellulose synthase catalytic subunit.</text>
</comment>
<dbReference type="InterPro" id="IPR018513">
    <property type="entry name" value="Cell_synthase_bac"/>
</dbReference>
<protein>
    <recommendedName>
        <fullName evidence="1">Cyclic di-GMP-binding protein</fullName>
    </recommendedName>
    <alternativeName>
        <fullName evidence="1">Cellulose synthase regulatory subunit</fullName>
    </alternativeName>
</protein>
<feature type="region of interest" description="Disordered" evidence="2">
    <location>
        <begin position="305"/>
        <end position="369"/>
    </location>
</feature>
<gene>
    <name evidence="3" type="ORF">A6302_04250</name>
</gene>